<dbReference type="Proteomes" id="UP000232003">
    <property type="component" value="Chromosome"/>
</dbReference>
<gene>
    <name evidence="1" type="ORF">COO91_07362</name>
</gene>
<evidence type="ECO:0000313" key="2">
    <source>
        <dbReference type="Proteomes" id="UP000232003"/>
    </source>
</evidence>
<proteinExistence type="predicted"/>
<sequence length="190" mass="21591">MEWNFVSPYVLYCPACKNLSHYSKNPYFVSENVLENLIFSFSVLNKLKLCSTNIISGIGSSITVMSGLNKQLCSLAENYIENSYYRIGNRSYAWEEKDYRSDDLDGDIVCGECPPSDADHYSWWEIVSCEIDDRNDETGEYSVTVKAWVAVSSGDEDEEVDKTVAPDLRTIYVQLDRDEEGDFCVVGTEE</sequence>
<protein>
    <submittedName>
        <fullName evidence="1">Neopullulanase</fullName>
    </submittedName>
</protein>
<organism evidence="1 2">
    <name type="scientific">Nostoc flagelliforme CCNUN1</name>
    <dbReference type="NCBI Taxonomy" id="2038116"/>
    <lineage>
        <taxon>Bacteria</taxon>
        <taxon>Bacillati</taxon>
        <taxon>Cyanobacteriota</taxon>
        <taxon>Cyanophyceae</taxon>
        <taxon>Nostocales</taxon>
        <taxon>Nostocaceae</taxon>
        <taxon>Nostoc</taxon>
    </lineage>
</organism>
<dbReference type="KEGG" id="nfl:COO91_07362"/>
<accession>A0A2K8T0T8</accession>
<keyword evidence="2" id="KW-1185">Reference proteome</keyword>
<reference evidence="1 2" key="1">
    <citation type="submission" date="2017-11" db="EMBL/GenBank/DDBJ databases">
        <title>Complete genome of a free-living desiccation-tolerant cyanobacterium and its photosynthetic adaptation to extreme terrestrial habitat.</title>
        <authorList>
            <person name="Shang J."/>
        </authorList>
    </citation>
    <scope>NUCLEOTIDE SEQUENCE [LARGE SCALE GENOMIC DNA]</scope>
    <source>
        <strain evidence="1 2">CCNUN1</strain>
    </source>
</reference>
<dbReference type="AlphaFoldDB" id="A0A2K8T0T8"/>
<evidence type="ECO:0000313" key="1">
    <source>
        <dbReference type="EMBL" id="AUB41314.1"/>
    </source>
</evidence>
<name>A0A2K8T0T8_9NOSO</name>
<dbReference type="EMBL" id="CP024785">
    <property type="protein sequence ID" value="AUB41314.1"/>
    <property type="molecule type" value="Genomic_DNA"/>
</dbReference>